<dbReference type="Gene3D" id="1.10.443.10">
    <property type="entry name" value="Intergrase catalytic core"/>
    <property type="match status" value="1"/>
</dbReference>
<reference evidence="7 8" key="1">
    <citation type="submission" date="2017-07" db="EMBL/GenBank/DDBJ databases">
        <title>Draft whole genome sequences of clinical Proprionibacteriaceae strains.</title>
        <authorList>
            <person name="Bernier A.-M."/>
            <person name="Bernard K."/>
            <person name="Domingo M.-C."/>
        </authorList>
    </citation>
    <scope>NUCLEOTIDE SEQUENCE [LARGE SCALE GENOMIC DNA]</scope>
    <source>
        <strain evidence="7 8">NML 030167</strain>
    </source>
</reference>
<evidence type="ECO:0000259" key="6">
    <source>
        <dbReference type="PROSITE" id="PS51898"/>
    </source>
</evidence>
<dbReference type="SUPFAM" id="SSF56349">
    <property type="entry name" value="DNA breaking-rejoining enzymes"/>
    <property type="match status" value="1"/>
</dbReference>
<keyword evidence="3" id="KW-0238">DNA-binding</keyword>
<dbReference type="GO" id="GO:0015074">
    <property type="term" value="P:DNA integration"/>
    <property type="evidence" value="ECO:0007669"/>
    <property type="project" value="UniProtKB-KW"/>
</dbReference>
<dbReference type="GO" id="GO:0003677">
    <property type="term" value="F:DNA binding"/>
    <property type="evidence" value="ECO:0007669"/>
    <property type="project" value="UniProtKB-KW"/>
</dbReference>
<name>A0A255FX63_9ACTN</name>
<evidence type="ECO:0000256" key="4">
    <source>
        <dbReference type="ARBA" id="ARBA00023172"/>
    </source>
</evidence>
<dbReference type="PANTHER" id="PTHR30349">
    <property type="entry name" value="PHAGE INTEGRASE-RELATED"/>
    <property type="match status" value="1"/>
</dbReference>
<evidence type="ECO:0000313" key="8">
    <source>
        <dbReference type="Proteomes" id="UP000215896"/>
    </source>
</evidence>
<dbReference type="PANTHER" id="PTHR30349:SF64">
    <property type="entry name" value="PROPHAGE INTEGRASE INTD-RELATED"/>
    <property type="match status" value="1"/>
</dbReference>
<dbReference type="Pfam" id="PF26003">
    <property type="entry name" value="Integrase_N_phage"/>
    <property type="match status" value="1"/>
</dbReference>
<dbReference type="OrthoDB" id="1822491at2"/>
<feature type="domain" description="Tyr recombinase" evidence="6">
    <location>
        <begin position="192"/>
        <end position="397"/>
    </location>
</feature>
<comment type="caution">
    <text evidence="7">The sequence shown here is derived from an EMBL/GenBank/DDBJ whole genome shotgun (WGS) entry which is preliminary data.</text>
</comment>
<dbReference type="InterPro" id="IPR010998">
    <property type="entry name" value="Integrase_recombinase_N"/>
</dbReference>
<evidence type="ECO:0000256" key="1">
    <source>
        <dbReference type="ARBA" id="ARBA00008857"/>
    </source>
</evidence>
<evidence type="ECO:0000313" key="7">
    <source>
        <dbReference type="EMBL" id="OYO07881.1"/>
    </source>
</evidence>
<dbReference type="Gene3D" id="1.10.150.130">
    <property type="match status" value="1"/>
</dbReference>
<dbReference type="GO" id="GO:0006310">
    <property type="term" value="P:DNA recombination"/>
    <property type="evidence" value="ECO:0007669"/>
    <property type="project" value="UniProtKB-KW"/>
</dbReference>
<keyword evidence="4" id="KW-0233">DNA recombination</keyword>
<protein>
    <submittedName>
        <fullName evidence="7">Site-specific integrase</fullName>
    </submittedName>
</protein>
<dbReference type="InterPro" id="IPR050090">
    <property type="entry name" value="Tyrosine_recombinase_XerCD"/>
</dbReference>
<dbReference type="InterPro" id="IPR058717">
    <property type="entry name" value="Phage_L5_Integrase_N"/>
</dbReference>
<dbReference type="InterPro" id="IPR004107">
    <property type="entry name" value="Integrase_SAM-like_N"/>
</dbReference>
<dbReference type="InterPro" id="IPR013762">
    <property type="entry name" value="Integrase-like_cat_sf"/>
</dbReference>
<keyword evidence="8" id="KW-1185">Reference proteome</keyword>
<sequence length="408" mass="45458">MARKREPRRPGQRPGGHRRRFGRIRQLRSGRHQASYKGPDQELHNCPWTFETRGDAAAWLDAEEDLTKTEQWSPPSARHRALHARGTTLAEYSAQWLPRHRRSDGHPLKDRTVAHYRKLLDGKILPTLGEVPMRSITPEMVEAWHASLPPAPTYNAHAYALLHLLFKTATEQKVVSTNPCTVKGAARTRPAHKTEPATIAELATIVENMAPRYQLAILLMAWCALRFGEVTELRRSDVDLKRQRIHVQRGVVLVDGVRRVTSPKSAAGLRRVAIPPHLLPVIRDHLAEHVADAPDALLFTARDGGHLSQSTLNGKPARRRVIKGRIVNEGATGFHKAKAAAGRPDLTLHDLRHSGAVLAALTGATLKELMDRLGHSTPSAALRYQHSARDRDAEIARLLSRMVEHSDG</sequence>
<dbReference type="EMBL" id="NMVO01000019">
    <property type="protein sequence ID" value="OYO07881.1"/>
    <property type="molecule type" value="Genomic_DNA"/>
</dbReference>
<proteinExistence type="inferred from homology"/>
<gene>
    <name evidence="7" type="ORF">CGZ94_20650</name>
</gene>
<keyword evidence="2" id="KW-0229">DNA integration</keyword>
<comment type="similarity">
    <text evidence="1">Belongs to the 'phage' integrase family.</text>
</comment>
<dbReference type="Pfam" id="PF00589">
    <property type="entry name" value="Phage_integrase"/>
    <property type="match status" value="1"/>
</dbReference>
<dbReference type="AlphaFoldDB" id="A0A255FX63"/>
<dbReference type="PROSITE" id="PS51898">
    <property type="entry name" value="TYR_RECOMBINASE"/>
    <property type="match status" value="1"/>
</dbReference>
<dbReference type="InterPro" id="IPR002104">
    <property type="entry name" value="Integrase_catalytic"/>
</dbReference>
<evidence type="ECO:0000256" key="5">
    <source>
        <dbReference type="SAM" id="MobiDB-lite"/>
    </source>
</evidence>
<accession>A0A255FX63</accession>
<dbReference type="InterPro" id="IPR011010">
    <property type="entry name" value="DNA_brk_join_enz"/>
</dbReference>
<dbReference type="Proteomes" id="UP000215896">
    <property type="component" value="Unassembled WGS sequence"/>
</dbReference>
<dbReference type="CDD" id="cd01189">
    <property type="entry name" value="INT_ICEBs1_C_like"/>
    <property type="match status" value="1"/>
</dbReference>
<organism evidence="7 8">
    <name type="scientific">Enemella evansiae</name>
    <dbReference type="NCBI Taxonomy" id="2016499"/>
    <lineage>
        <taxon>Bacteria</taxon>
        <taxon>Bacillati</taxon>
        <taxon>Actinomycetota</taxon>
        <taxon>Actinomycetes</taxon>
        <taxon>Propionibacteriales</taxon>
        <taxon>Propionibacteriaceae</taxon>
        <taxon>Enemella</taxon>
    </lineage>
</organism>
<feature type="region of interest" description="Disordered" evidence="5">
    <location>
        <begin position="1"/>
        <end position="21"/>
    </location>
</feature>
<dbReference type="Pfam" id="PF14659">
    <property type="entry name" value="Phage_int_SAM_3"/>
    <property type="match status" value="1"/>
</dbReference>
<evidence type="ECO:0000256" key="2">
    <source>
        <dbReference type="ARBA" id="ARBA00022908"/>
    </source>
</evidence>
<evidence type="ECO:0000256" key="3">
    <source>
        <dbReference type="ARBA" id="ARBA00023125"/>
    </source>
</evidence>